<keyword evidence="2" id="KW-1185">Reference proteome</keyword>
<accession>A0A562V7L9</accession>
<dbReference type="Proteomes" id="UP000319449">
    <property type="component" value="Unassembled WGS sequence"/>
</dbReference>
<gene>
    <name evidence="1" type="ORF">JN12_03612</name>
</gene>
<comment type="caution">
    <text evidence="1">The sequence shown here is derived from an EMBL/GenBank/DDBJ whole genome shotgun (WGS) entry which is preliminary data.</text>
</comment>
<evidence type="ECO:0000313" key="1">
    <source>
        <dbReference type="EMBL" id="TWJ13895.1"/>
    </source>
</evidence>
<dbReference type="AlphaFoldDB" id="A0A562V7L9"/>
<sequence>MLLHFRLVARVSIIRCFHFLPLFSPASNIICRSSSLPLILPYRMYHSLASRATRSVTPAFLPFLPDHTFSTIPLKLLPIPSGKPKPLRQSIHCHTRLLIFPSRLFSIAPTRLLHTNSKTLYIPIFVPKFILNNSGQLTSDDVPGVTKCDVTKCYTYAAKGLYIADVQSTVTKCCSEGVIKELMSDCRGEFDF</sequence>
<name>A0A562V7L9_9BACT</name>
<reference evidence="1 2" key="1">
    <citation type="submission" date="2019-07" db="EMBL/GenBank/DDBJ databases">
        <title>Genomic Encyclopedia of Archaeal and Bacterial Type Strains, Phase II (KMG-II): from individual species to whole genera.</title>
        <authorList>
            <person name="Goeker M."/>
        </authorList>
    </citation>
    <scope>NUCLEOTIDE SEQUENCE [LARGE SCALE GENOMIC DNA]</scope>
    <source>
        <strain evidence="1 2">ATCC BAA-1139</strain>
    </source>
</reference>
<protein>
    <submittedName>
        <fullName evidence="1">Uncharacterized protein</fullName>
    </submittedName>
</protein>
<evidence type="ECO:0000313" key="2">
    <source>
        <dbReference type="Proteomes" id="UP000319449"/>
    </source>
</evidence>
<organism evidence="1 2">
    <name type="scientific">Geobacter argillaceus</name>
    <dbReference type="NCBI Taxonomy" id="345631"/>
    <lineage>
        <taxon>Bacteria</taxon>
        <taxon>Pseudomonadati</taxon>
        <taxon>Thermodesulfobacteriota</taxon>
        <taxon>Desulfuromonadia</taxon>
        <taxon>Geobacterales</taxon>
        <taxon>Geobacteraceae</taxon>
        <taxon>Geobacter</taxon>
    </lineage>
</organism>
<proteinExistence type="predicted"/>
<dbReference type="EMBL" id="VLLN01000033">
    <property type="protein sequence ID" value="TWJ13895.1"/>
    <property type="molecule type" value="Genomic_DNA"/>
</dbReference>